<dbReference type="Proteomes" id="UP001259832">
    <property type="component" value="Unassembled WGS sequence"/>
</dbReference>
<organism evidence="2 3">
    <name type="scientific">Phytophthora citrophthora</name>
    <dbReference type="NCBI Taxonomy" id="4793"/>
    <lineage>
        <taxon>Eukaryota</taxon>
        <taxon>Sar</taxon>
        <taxon>Stramenopiles</taxon>
        <taxon>Oomycota</taxon>
        <taxon>Peronosporomycetes</taxon>
        <taxon>Peronosporales</taxon>
        <taxon>Peronosporaceae</taxon>
        <taxon>Phytophthora</taxon>
    </lineage>
</organism>
<dbReference type="EMBL" id="JASMQC010000013">
    <property type="protein sequence ID" value="KAK1940807.1"/>
    <property type="molecule type" value="Genomic_DNA"/>
</dbReference>
<name>A0AAD9LMF3_9STRA</name>
<accession>A0AAD9LMF3</accession>
<evidence type="ECO:0000313" key="2">
    <source>
        <dbReference type="EMBL" id="KAK1940807.1"/>
    </source>
</evidence>
<protein>
    <submittedName>
        <fullName evidence="2">BZIP transcription factor 1</fullName>
    </submittedName>
</protein>
<feature type="coiled-coil region" evidence="1">
    <location>
        <begin position="161"/>
        <end position="188"/>
    </location>
</feature>
<reference evidence="2" key="1">
    <citation type="submission" date="2023-08" db="EMBL/GenBank/DDBJ databases">
        <title>Reference Genome Resource for the Citrus Pathogen Phytophthora citrophthora.</title>
        <authorList>
            <person name="Moller H."/>
            <person name="Coetzee B."/>
            <person name="Rose L.J."/>
            <person name="Van Niekerk J.M."/>
        </authorList>
    </citation>
    <scope>NUCLEOTIDE SEQUENCE</scope>
    <source>
        <strain evidence="2">STE-U-9442</strain>
    </source>
</reference>
<keyword evidence="1" id="KW-0175">Coiled coil</keyword>
<comment type="caution">
    <text evidence="2">The sequence shown here is derived from an EMBL/GenBank/DDBJ whole genome shotgun (WGS) entry which is preliminary data.</text>
</comment>
<keyword evidence="3" id="KW-1185">Reference proteome</keyword>
<sequence>MNSCALNPPNSQAFSDTVIGHVVQRSSRQRSHEEDRTFYQPRTRHRQEAPYQRMKQGYPIDSSEIPIKVERDTTAGSAILSSVAGLIGTTDLSSGRKRVSCLTSDLKTVNKLIASIQGTNHHITAELQQAVVAEALKKKIRHRERCRINQARYRERQMKAENTVEDAIAKLKSEIKDLETKSKDSSRIPTTPTMWALVSEYFRQFNYYVSSPGTLGPAVSKFLREMMAPDVLVGSLFGADAVLENWKLFSHYFEDVRMELKDMRMLTSDTLVAGTSTCVTITNKTLRLAFPHLIEDSGKLSPLAAKLLGQRLVMKGTVLFRWDSVTDKVVKLQSQTDMLAPMLSLLRSLEDVSYVFYKARITPECGFIRNLC</sequence>
<dbReference type="AlphaFoldDB" id="A0AAD9LMF3"/>
<evidence type="ECO:0000313" key="3">
    <source>
        <dbReference type="Proteomes" id="UP001259832"/>
    </source>
</evidence>
<proteinExistence type="predicted"/>
<evidence type="ECO:0000256" key="1">
    <source>
        <dbReference type="SAM" id="Coils"/>
    </source>
</evidence>
<dbReference type="CDD" id="cd14686">
    <property type="entry name" value="bZIP"/>
    <property type="match status" value="1"/>
</dbReference>
<gene>
    <name evidence="2" type="ORF">P3T76_007513</name>
</gene>